<keyword evidence="2" id="KW-1185">Reference proteome</keyword>
<organism evidence="1 2">
    <name type="scientific">Asanoa siamensis</name>
    <dbReference type="NCBI Taxonomy" id="926357"/>
    <lineage>
        <taxon>Bacteria</taxon>
        <taxon>Bacillati</taxon>
        <taxon>Actinomycetota</taxon>
        <taxon>Actinomycetes</taxon>
        <taxon>Micromonosporales</taxon>
        <taxon>Micromonosporaceae</taxon>
        <taxon>Asanoa</taxon>
    </lineage>
</organism>
<protein>
    <submittedName>
        <fullName evidence="1">Uncharacterized protein</fullName>
    </submittedName>
</protein>
<proteinExistence type="predicted"/>
<name>A0ABQ4CKU7_9ACTN</name>
<dbReference type="RefSeq" id="WP_203711372.1">
    <property type="nucleotide sequence ID" value="NZ_BONE01000008.1"/>
</dbReference>
<evidence type="ECO:0000313" key="2">
    <source>
        <dbReference type="Proteomes" id="UP000604117"/>
    </source>
</evidence>
<reference evidence="1 2" key="1">
    <citation type="submission" date="2021-01" db="EMBL/GenBank/DDBJ databases">
        <title>Whole genome shotgun sequence of Asanoa siamensis NBRC 107932.</title>
        <authorList>
            <person name="Komaki H."/>
            <person name="Tamura T."/>
        </authorList>
    </citation>
    <scope>NUCLEOTIDE SEQUENCE [LARGE SCALE GENOMIC DNA]</scope>
    <source>
        <strain evidence="1 2">NBRC 107932</strain>
    </source>
</reference>
<gene>
    <name evidence="1" type="ORF">Asi02nite_14250</name>
</gene>
<comment type="caution">
    <text evidence="1">The sequence shown here is derived from an EMBL/GenBank/DDBJ whole genome shotgun (WGS) entry which is preliminary data.</text>
</comment>
<sequence length="132" mass="13999">MGWVHGKKTVLILNGVDISAYCNTSEFERNADKHDTTTYGKDDHEYDGGLGDGAASCGGLYDNTAAGPRDTIEPLVGTKVTLVRRPEGTGAGLPQDSVTVLIEKYVETSPVAEYVAWSCTMQPSGAVTSTNQ</sequence>
<dbReference type="Proteomes" id="UP000604117">
    <property type="component" value="Unassembled WGS sequence"/>
</dbReference>
<evidence type="ECO:0000313" key="1">
    <source>
        <dbReference type="EMBL" id="GIF71907.1"/>
    </source>
</evidence>
<accession>A0ABQ4CKU7</accession>
<dbReference type="EMBL" id="BONE01000008">
    <property type="protein sequence ID" value="GIF71907.1"/>
    <property type="molecule type" value="Genomic_DNA"/>
</dbReference>